<evidence type="ECO:0000313" key="3">
    <source>
        <dbReference type="Proteomes" id="UP000029492"/>
    </source>
</evidence>
<reference evidence="2 3" key="1">
    <citation type="journal article" date="2014" name="PLoS ONE">
        <title>Genome Information of Methylobacterium oryzae, a Plant-Probiotic Methylotroph in the Phyllosphere.</title>
        <authorList>
            <person name="Kwak M.J."/>
            <person name="Jeong H."/>
            <person name="Madhaiyan M."/>
            <person name="Lee Y."/>
            <person name="Sa T.M."/>
            <person name="Oh T.K."/>
            <person name="Kim J.F."/>
        </authorList>
    </citation>
    <scope>NUCLEOTIDE SEQUENCE [LARGE SCALE GENOMIC DNA]</scope>
    <source>
        <strain evidence="2 3">CBMB20</strain>
    </source>
</reference>
<dbReference type="STRING" id="693986.MOC_2935"/>
<feature type="region of interest" description="Disordered" evidence="1">
    <location>
        <begin position="159"/>
        <end position="210"/>
    </location>
</feature>
<gene>
    <name evidence="2" type="ORF">MOC_2935</name>
</gene>
<dbReference type="HOGENOM" id="CLU_1281989_0_0_5"/>
<sequence length="215" mass="23004">MVLGRGKRHHAVVAVVRGREANQALPYGVGQAIPVHKSHPMVTSWHPYYGFLTITTTTPAYQRHDVGFAGRSRWRSVRASGRPGDRLGRQGHAWRDAGSKDGFRRAPRAYSPWLRFTTHTTESITGTSISTPTTVAGAAPELKPNRLIAAATASSKKFGAPIGAENRRDEGPGRLAAAQRRVGPPNAGPDARGEPCTNSPVTDGGVPDVGFPVRC</sequence>
<dbReference type="AlphaFoldDB" id="A0A089NVX4"/>
<dbReference type="EMBL" id="CP003811">
    <property type="protein sequence ID" value="AIQ90690.1"/>
    <property type="molecule type" value="Genomic_DNA"/>
</dbReference>
<feature type="region of interest" description="Disordered" evidence="1">
    <location>
        <begin position="77"/>
        <end position="100"/>
    </location>
</feature>
<proteinExistence type="predicted"/>
<accession>A0A089NVX4</accession>
<organism evidence="2 3">
    <name type="scientific">Methylobacterium oryzae CBMB20</name>
    <dbReference type="NCBI Taxonomy" id="693986"/>
    <lineage>
        <taxon>Bacteria</taxon>
        <taxon>Pseudomonadati</taxon>
        <taxon>Pseudomonadota</taxon>
        <taxon>Alphaproteobacteria</taxon>
        <taxon>Hyphomicrobiales</taxon>
        <taxon>Methylobacteriaceae</taxon>
        <taxon>Methylobacterium</taxon>
    </lineage>
</organism>
<dbReference type="KEGG" id="mor:MOC_2935"/>
<evidence type="ECO:0000313" key="2">
    <source>
        <dbReference type="EMBL" id="AIQ90690.1"/>
    </source>
</evidence>
<keyword evidence="3" id="KW-1185">Reference proteome</keyword>
<name>A0A089NVX4_9HYPH</name>
<protein>
    <submittedName>
        <fullName evidence="2">Protein of unassigned function</fullName>
    </submittedName>
</protein>
<feature type="compositionally biased region" description="Basic and acidic residues" evidence="1">
    <location>
        <begin position="83"/>
        <end position="100"/>
    </location>
</feature>
<dbReference type="Proteomes" id="UP000029492">
    <property type="component" value="Chromosome"/>
</dbReference>
<evidence type="ECO:0000256" key="1">
    <source>
        <dbReference type="SAM" id="MobiDB-lite"/>
    </source>
</evidence>